<dbReference type="GO" id="GO:0006508">
    <property type="term" value="P:proteolysis"/>
    <property type="evidence" value="ECO:0007669"/>
    <property type="project" value="InterPro"/>
</dbReference>
<organism evidence="6 7">
    <name type="scientific">Halorussus limi</name>
    <dbReference type="NCBI Taxonomy" id="2938695"/>
    <lineage>
        <taxon>Archaea</taxon>
        <taxon>Methanobacteriati</taxon>
        <taxon>Methanobacteriota</taxon>
        <taxon>Stenosarchaea group</taxon>
        <taxon>Halobacteria</taxon>
        <taxon>Halobacteriales</taxon>
        <taxon>Haladaptataceae</taxon>
        <taxon>Halorussus</taxon>
    </lineage>
</organism>
<keyword evidence="2" id="KW-0645">Protease</keyword>
<feature type="domain" description="Peptidase S9 prolyl oligopeptidase catalytic" evidence="4">
    <location>
        <begin position="399"/>
        <end position="607"/>
    </location>
</feature>
<dbReference type="Pfam" id="PF10647">
    <property type="entry name" value="Gmad1"/>
    <property type="match status" value="1"/>
</dbReference>
<feature type="region of interest" description="Disordered" evidence="3">
    <location>
        <begin position="242"/>
        <end position="266"/>
    </location>
</feature>
<dbReference type="SUPFAM" id="SSF82171">
    <property type="entry name" value="DPP6 N-terminal domain-like"/>
    <property type="match status" value="1"/>
</dbReference>
<sequence length="623" mass="68942">MYRRDLRDTRADDLLADAATAEMAEQVVPEPEGDRLAYAVSREHRTDLYLKDGDETRKLTSRGVLAQRYTHLDPRWFDWHPAGDRIVYAGEDDDGLSVWTVDTETGEKTRVTAHDAADSNPRFSPDGEEIAFVTDYRSPGALAVASADGRRVEVLRDDEFLYADPRWAGDALYAVRTRHEDLADRASQVVRVDRDGEVEPVFADDSVNAYAPRPRPRADANADGEEIAFVHDASGYDALYVTGPDRDDPEQLLAESGTDFGAPSWDADGDHLAFTATRRGEVHVRTVAADSGETETLTDDPGDRYFPEWHDGDVLAVAADPTTPPEVRNLSTGERVAGRPPAGLEERFVEPESITYDSTGGVEIHAMVYLPEGHDDADPDSIPLLVHPHGGPTAFDGYEFNYRAQYFAAQGFAVIEPNYRGSSGFGREFRNRNDFAWGEGDLDDVVNAADALADAYPAVDPDRAGIYGGSGGGLMTVNALGRTDRFDAGAAFYGVYDYETFMDDTDDVGWRLMKRELGFPATDIDNYREASPIRSVPDIDAPLLVLHGEQDVRVPLSQSEQLVAELEKHGKTHELQTYEDEPHGFLRRENVLDAYSRVADLFAKYLEVNPDDGSSRPHRPDDE</sequence>
<dbReference type="Pfam" id="PF07676">
    <property type="entry name" value="PD40"/>
    <property type="match status" value="1"/>
</dbReference>
<evidence type="ECO:0000256" key="3">
    <source>
        <dbReference type="SAM" id="MobiDB-lite"/>
    </source>
</evidence>
<keyword evidence="7" id="KW-1185">Reference proteome</keyword>
<dbReference type="InterPro" id="IPR029058">
    <property type="entry name" value="AB_hydrolase_fold"/>
</dbReference>
<dbReference type="KEGG" id="halx:M0R89_00280"/>
<evidence type="ECO:0000256" key="1">
    <source>
        <dbReference type="ARBA" id="ARBA00022801"/>
    </source>
</evidence>
<keyword evidence="2" id="KW-0720">Serine protease</keyword>
<feature type="region of interest" description="Disordered" evidence="3">
    <location>
        <begin position="319"/>
        <end position="339"/>
    </location>
</feature>
<dbReference type="InterPro" id="IPR018910">
    <property type="entry name" value="LpqB_C"/>
</dbReference>
<name>A0A8U0HTV4_9EURY</name>
<dbReference type="RefSeq" id="WP_248650567.1">
    <property type="nucleotide sequence ID" value="NZ_CP096659.1"/>
</dbReference>
<dbReference type="InterPro" id="IPR011042">
    <property type="entry name" value="6-blade_b-propeller_TolB-like"/>
</dbReference>
<dbReference type="Proteomes" id="UP000830729">
    <property type="component" value="Chromosome"/>
</dbReference>
<feature type="domain" description="Lipoprotein LpqB C-terminal" evidence="5">
    <location>
        <begin position="220"/>
        <end position="295"/>
    </location>
</feature>
<dbReference type="EMBL" id="CP096659">
    <property type="protein sequence ID" value="UPV74522.1"/>
    <property type="molecule type" value="Genomic_DNA"/>
</dbReference>
<evidence type="ECO:0000256" key="2">
    <source>
        <dbReference type="ARBA" id="ARBA00022825"/>
    </source>
</evidence>
<dbReference type="Gene3D" id="2.120.10.30">
    <property type="entry name" value="TolB, C-terminal domain"/>
    <property type="match status" value="2"/>
</dbReference>
<dbReference type="Pfam" id="PF00326">
    <property type="entry name" value="Peptidase_S9"/>
    <property type="match status" value="1"/>
</dbReference>
<dbReference type="GO" id="GO:0004252">
    <property type="term" value="F:serine-type endopeptidase activity"/>
    <property type="evidence" value="ECO:0007669"/>
    <property type="project" value="TreeGrafter"/>
</dbReference>
<proteinExistence type="predicted"/>
<accession>A0A8U0HTV4</accession>
<keyword evidence="1" id="KW-0378">Hydrolase</keyword>
<evidence type="ECO:0000313" key="6">
    <source>
        <dbReference type="EMBL" id="UPV74522.1"/>
    </source>
</evidence>
<protein>
    <submittedName>
        <fullName evidence="6">S9 family peptidase</fullName>
    </submittedName>
</protein>
<dbReference type="AlphaFoldDB" id="A0A8U0HTV4"/>
<evidence type="ECO:0000259" key="5">
    <source>
        <dbReference type="Pfam" id="PF10647"/>
    </source>
</evidence>
<evidence type="ECO:0000259" key="4">
    <source>
        <dbReference type="Pfam" id="PF00326"/>
    </source>
</evidence>
<reference evidence="6 7" key="1">
    <citation type="submission" date="2022-04" db="EMBL/GenBank/DDBJ databases">
        <title>Diverse halophilic archaea isolated from saline environments.</title>
        <authorList>
            <person name="Cui H.-L."/>
        </authorList>
    </citation>
    <scope>NUCLEOTIDE SEQUENCE [LARGE SCALE GENOMIC DNA]</scope>
    <source>
        <strain evidence="6 7">XZYJT49</strain>
    </source>
</reference>
<dbReference type="PANTHER" id="PTHR42776">
    <property type="entry name" value="SERINE PEPTIDASE S9 FAMILY MEMBER"/>
    <property type="match status" value="1"/>
</dbReference>
<dbReference type="Gene3D" id="3.40.50.1820">
    <property type="entry name" value="alpha/beta hydrolase"/>
    <property type="match status" value="1"/>
</dbReference>
<gene>
    <name evidence="6" type="ORF">M0R89_00280</name>
</gene>
<dbReference type="InterPro" id="IPR001375">
    <property type="entry name" value="Peptidase_S9_cat"/>
</dbReference>
<dbReference type="PANTHER" id="PTHR42776:SF27">
    <property type="entry name" value="DIPEPTIDYL PEPTIDASE FAMILY MEMBER 6"/>
    <property type="match status" value="1"/>
</dbReference>
<dbReference type="GeneID" id="72183589"/>
<evidence type="ECO:0000313" key="7">
    <source>
        <dbReference type="Proteomes" id="UP000830729"/>
    </source>
</evidence>
<dbReference type="SUPFAM" id="SSF53474">
    <property type="entry name" value="alpha/beta-Hydrolases"/>
    <property type="match status" value="1"/>
</dbReference>
<dbReference type="InterPro" id="IPR011659">
    <property type="entry name" value="WD40"/>
</dbReference>